<dbReference type="Proteomes" id="UP000325081">
    <property type="component" value="Unassembled WGS sequence"/>
</dbReference>
<accession>A0A5A7PY19</accession>
<evidence type="ECO:0000313" key="2">
    <source>
        <dbReference type="EMBL" id="GER37508.1"/>
    </source>
</evidence>
<evidence type="ECO:0000256" key="1">
    <source>
        <dbReference type="SAM" id="MobiDB-lite"/>
    </source>
</evidence>
<evidence type="ECO:0000313" key="3">
    <source>
        <dbReference type="Proteomes" id="UP000325081"/>
    </source>
</evidence>
<gene>
    <name evidence="2" type="ORF">STAS_13925</name>
</gene>
<protein>
    <submittedName>
        <fullName evidence="2">DnaJ/Hsp40 cysteine-rich domain superfamily protein</fullName>
    </submittedName>
</protein>
<sequence>MSTTYTELTNTLKKYEPIHFSFIRSALRSHLSQFTSHAAPTRFASPQRLHLNLLKSPFYDLTASPKSPLPPRLSPLTAPQHHHKSLADSREPTLGVSLWQTFKCSLRVARLINFSHSFVVQRKNVKKQKPESGSWRNSRGSNWFEEGMLIGKAANKRENEVYR</sequence>
<feature type="region of interest" description="Disordered" evidence="1">
    <location>
        <begin position="69"/>
        <end position="88"/>
    </location>
</feature>
<organism evidence="2 3">
    <name type="scientific">Striga asiatica</name>
    <name type="common">Asiatic witchweed</name>
    <name type="synonym">Buchnera asiatica</name>
    <dbReference type="NCBI Taxonomy" id="4170"/>
    <lineage>
        <taxon>Eukaryota</taxon>
        <taxon>Viridiplantae</taxon>
        <taxon>Streptophyta</taxon>
        <taxon>Embryophyta</taxon>
        <taxon>Tracheophyta</taxon>
        <taxon>Spermatophyta</taxon>
        <taxon>Magnoliopsida</taxon>
        <taxon>eudicotyledons</taxon>
        <taxon>Gunneridae</taxon>
        <taxon>Pentapetalae</taxon>
        <taxon>asterids</taxon>
        <taxon>lamiids</taxon>
        <taxon>Lamiales</taxon>
        <taxon>Orobanchaceae</taxon>
        <taxon>Buchnereae</taxon>
        <taxon>Striga</taxon>
    </lineage>
</organism>
<name>A0A5A7PY19_STRAF</name>
<keyword evidence="3" id="KW-1185">Reference proteome</keyword>
<dbReference type="AlphaFoldDB" id="A0A5A7PY19"/>
<comment type="caution">
    <text evidence="2">The sequence shown here is derived from an EMBL/GenBank/DDBJ whole genome shotgun (WGS) entry which is preliminary data.</text>
</comment>
<dbReference type="EMBL" id="BKCP01005383">
    <property type="protein sequence ID" value="GER37508.1"/>
    <property type="molecule type" value="Genomic_DNA"/>
</dbReference>
<reference evidence="3" key="1">
    <citation type="journal article" date="2019" name="Curr. Biol.">
        <title>Genome Sequence of Striga asiatica Provides Insight into the Evolution of Plant Parasitism.</title>
        <authorList>
            <person name="Yoshida S."/>
            <person name="Kim S."/>
            <person name="Wafula E.K."/>
            <person name="Tanskanen J."/>
            <person name="Kim Y.M."/>
            <person name="Honaas L."/>
            <person name="Yang Z."/>
            <person name="Spallek T."/>
            <person name="Conn C.E."/>
            <person name="Ichihashi Y."/>
            <person name="Cheong K."/>
            <person name="Cui S."/>
            <person name="Der J.P."/>
            <person name="Gundlach H."/>
            <person name="Jiao Y."/>
            <person name="Hori C."/>
            <person name="Ishida J.K."/>
            <person name="Kasahara H."/>
            <person name="Kiba T."/>
            <person name="Kim M.S."/>
            <person name="Koo N."/>
            <person name="Laohavisit A."/>
            <person name="Lee Y.H."/>
            <person name="Lumba S."/>
            <person name="McCourt P."/>
            <person name="Mortimer J.C."/>
            <person name="Mutuku J.M."/>
            <person name="Nomura T."/>
            <person name="Sasaki-Sekimoto Y."/>
            <person name="Seto Y."/>
            <person name="Wang Y."/>
            <person name="Wakatake T."/>
            <person name="Sakakibara H."/>
            <person name="Demura T."/>
            <person name="Yamaguchi S."/>
            <person name="Yoneyama K."/>
            <person name="Manabe R.I."/>
            <person name="Nelson D.C."/>
            <person name="Schulman A.H."/>
            <person name="Timko M.P."/>
            <person name="dePamphilis C.W."/>
            <person name="Choi D."/>
            <person name="Shirasu K."/>
        </authorList>
    </citation>
    <scope>NUCLEOTIDE SEQUENCE [LARGE SCALE GENOMIC DNA]</scope>
    <source>
        <strain evidence="3">cv. UVA1</strain>
    </source>
</reference>
<proteinExistence type="predicted"/>